<comment type="caution">
    <text evidence="2">The sequence shown here is derived from an EMBL/GenBank/DDBJ whole genome shotgun (WGS) entry which is preliminary data.</text>
</comment>
<dbReference type="InterPro" id="IPR008906">
    <property type="entry name" value="HATC_C_dom"/>
</dbReference>
<reference evidence="2 3" key="1">
    <citation type="submission" date="2023-10" db="EMBL/GenBank/DDBJ databases">
        <title>Genome-Wide Identification Analysis in wild type Solanum Pinnatisectum Reveals Some Genes Defensing Phytophthora Infestans.</title>
        <authorList>
            <person name="Sun C."/>
        </authorList>
    </citation>
    <scope>NUCLEOTIDE SEQUENCE [LARGE SCALE GENOMIC DNA]</scope>
    <source>
        <strain evidence="2">LQN</strain>
        <tissue evidence="2">Leaf</tissue>
    </source>
</reference>
<accession>A0AAV9LDH1</accession>
<feature type="domain" description="HAT C-terminal dimerisation" evidence="1">
    <location>
        <begin position="121"/>
        <end position="192"/>
    </location>
</feature>
<evidence type="ECO:0000313" key="2">
    <source>
        <dbReference type="EMBL" id="KAK4723543.1"/>
    </source>
</evidence>
<organism evidence="2 3">
    <name type="scientific">Solanum pinnatisectum</name>
    <name type="common">tansyleaf nightshade</name>
    <dbReference type="NCBI Taxonomy" id="50273"/>
    <lineage>
        <taxon>Eukaryota</taxon>
        <taxon>Viridiplantae</taxon>
        <taxon>Streptophyta</taxon>
        <taxon>Embryophyta</taxon>
        <taxon>Tracheophyta</taxon>
        <taxon>Spermatophyta</taxon>
        <taxon>Magnoliopsida</taxon>
        <taxon>eudicotyledons</taxon>
        <taxon>Gunneridae</taxon>
        <taxon>Pentapetalae</taxon>
        <taxon>asterids</taxon>
        <taxon>lamiids</taxon>
        <taxon>Solanales</taxon>
        <taxon>Solanaceae</taxon>
        <taxon>Solanoideae</taxon>
        <taxon>Solaneae</taxon>
        <taxon>Solanum</taxon>
    </lineage>
</organism>
<dbReference type="Proteomes" id="UP001311915">
    <property type="component" value="Unassembled WGS sequence"/>
</dbReference>
<dbReference type="GO" id="GO:0046983">
    <property type="term" value="F:protein dimerization activity"/>
    <property type="evidence" value="ECO:0007669"/>
    <property type="project" value="InterPro"/>
</dbReference>
<keyword evidence="3" id="KW-1185">Reference proteome</keyword>
<gene>
    <name evidence="2" type="ORF">R3W88_026322</name>
</gene>
<name>A0AAV9LDH1_9SOLN</name>
<evidence type="ECO:0000313" key="3">
    <source>
        <dbReference type="Proteomes" id="UP001311915"/>
    </source>
</evidence>
<dbReference type="AlphaFoldDB" id="A0AAV9LDH1"/>
<dbReference type="PANTHER" id="PTHR45749">
    <property type="match status" value="1"/>
</dbReference>
<protein>
    <recommendedName>
        <fullName evidence="1">HAT C-terminal dimerisation domain-containing protein</fullName>
    </recommendedName>
</protein>
<evidence type="ECO:0000259" key="1">
    <source>
        <dbReference type="Pfam" id="PF05699"/>
    </source>
</evidence>
<sequence>MNIEPVFRKKRVIYRKKQFDENVDNEITRSLEESFRVDYFLYIVDQAIFLLQNRFEQFEVYENIFGFLFSGKKLRSLDDENLKKYCLNLECSLKHNTHSDIDGLNLFSELKVLREIIKVEDNTLIEILNQIKRLDSFPNAYIAYRIMLTIPVTVTSAERSFSKLKIIKSYLRSTMSQERLSGLAILSIEKELLEEIDYTKIINNFASQKARKIDLK</sequence>
<proteinExistence type="predicted"/>
<dbReference type="PANTHER" id="PTHR45749:SF32">
    <property type="entry name" value="ZINC FINGER MYM-TYPE PROTEIN 1-LIKE"/>
    <property type="match status" value="1"/>
</dbReference>
<dbReference type="Pfam" id="PF05699">
    <property type="entry name" value="Dimer_Tnp_hAT"/>
    <property type="match status" value="1"/>
</dbReference>
<dbReference type="EMBL" id="JAWPEI010000006">
    <property type="protein sequence ID" value="KAK4723543.1"/>
    <property type="molecule type" value="Genomic_DNA"/>
</dbReference>